<dbReference type="EMBL" id="MFTI01000030">
    <property type="protein sequence ID" value="OGI59615.1"/>
    <property type="molecule type" value="Genomic_DNA"/>
</dbReference>
<reference evidence="1 2" key="1">
    <citation type="journal article" date="2016" name="Nat. Commun.">
        <title>Thousands of microbial genomes shed light on interconnected biogeochemical processes in an aquifer system.</title>
        <authorList>
            <person name="Anantharaman K."/>
            <person name="Brown C.T."/>
            <person name="Hug L.A."/>
            <person name="Sharon I."/>
            <person name="Castelle C.J."/>
            <person name="Probst A.J."/>
            <person name="Thomas B.C."/>
            <person name="Singh A."/>
            <person name="Wilkins M.J."/>
            <person name="Karaoz U."/>
            <person name="Brodie E.L."/>
            <person name="Williams K.H."/>
            <person name="Hubbard S.S."/>
            <person name="Banfield J.F."/>
        </authorList>
    </citation>
    <scope>NUCLEOTIDE SEQUENCE [LARGE SCALE GENOMIC DNA]</scope>
</reference>
<dbReference type="AlphaFoldDB" id="A0A1F6UQF7"/>
<comment type="caution">
    <text evidence="1">The sequence shown here is derived from an EMBL/GenBank/DDBJ whole genome shotgun (WGS) entry which is preliminary data.</text>
</comment>
<evidence type="ECO:0000313" key="1">
    <source>
        <dbReference type="EMBL" id="OGI59615.1"/>
    </source>
</evidence>
<sequence length="123" mass="15082">MAEGFRFEDDIQKTEGKETMRPEEIPDHIKDVQDSVIEEILTCVECSRNYRLIRRELDFYRKILIPIPRKCWNCRFTERIVRRGPYKFWNRTCAKCQKEITTNYSPERPEIVYCERCYQQEVY</sequence>
<dbReference type="Proteomes" id="UP000177869">
    <property type="component" value="Unassembled WGS sequence"/>
</dbReference>
<accession>A0A1F6UQF7</accession>
<dbReference type="STRING" id="1801732.A2814_03015"/>
<organism evidence="1 2">
    <name type="scientific">Candidatus Nomurabacteria bacterium RIFCSPHIGHO2_01_FULL_38_19</name>
    <dbReference type="NCBI Taxonomy" id="1801732"/>
    <lineage>
        <taxon>Bacteria</taxon>
        <taxon>Candidatus Nomuraibacteriota</taxon>
    </lineage>
</organism>
<evidence type="ECO:0000313" key="2">
    <source>
        <dbReference type="Proteomes" id="UP000177869"/>
    </source>
</evidence>
<evidence type="ECO:0008006" key="3">
    <source>
        <dbReference type="Google" id="ProtNLM"/>
    </source>
</evidence>
<name>A0A1F6UQF7_9BACT</name>
<gene>
    <name evidence="1" type="ORF">A2814_03015</name>
</gene>
<proteinExistence type="predicted"/>
<protein>
    <recommendedName>
        <fullName evidence="3">Zinc-binding domain-containing protein</fullName>
    </recommendedName>
</protein>